<keyword evidence="8 10" id="KW-0143">Chaperone</keyword>
<dbReference type="FunFam" id="1.10.8.60:FF:000011">
    <property type="entry name" value="ATP-dependent Clp protease ATP-binding subunit"/>
    <property type="match status" value="1"/>
</dbReference>
<dbReference type="Gene3D" id="4.10.860.10">
    <property type="entry name" value="UVR domain"/>
    <property type="match status" value="1"/>
</dbReference>
<protein>
    <submittedName>
        <fullName evidence="14">Uncharacterized protein</fullName>
    </submittedName>
</protein>
<dbReference type="Pfam" id="PF02861">
    <property type="entry name" value="Clp_N"/>
    <property type="match status" value="1"/>
</dbReference>
<feature type="domain" description="UVR" evidence="12">
    <location>
        <begin position="509"/>
        <end position="544"/>
    </location>
</feature>
<feature type="domain" description="Clp R" evidence="13">
    <location>
        <begin position="93"/>
        <end position="235"/>
    </location>
</feature>
<comment type="similarity">
    <text evidence="10">Belongs to the ClpA/ClpB family.</text>
</comment>
<dbReference type="InterPro" id="IPR050130">
    <property type="entry name" value="ClpA_ClpB"/>
</dbReference>
<accession>A0AAV8U284</accession>
<dbReference type="GO" id="GO:0032991">
    <property type="term" value="C:protein-containing complex"/>
    <property type="evidence" value="ECO:0007669"/>
    <property type="project" value="UniProtKB-ARBA"/>
</dbReference>
<dbReference type="Pfam" id="PF00004">
    <property type="entry name" value="AAA"/>
    <property type="match status" value="1"/>
</dbReference>
<dbReference type="InterPro" id="IPR003593">
    <property type="entry name" value="AAA+_ATPase"/>
</dbReference>
<keyword evidence="3" id="KW-0934">Plastid</keyword>
<dbReference type="InterPro" id="IPR003959">
    <property type="entry name" value="ATPase_AAA_core"/>
</dbReference>
<dbReference type="SMART" id="SM00382">
    <property type="entry name" value="AAA"/>
    <property type="match status" value="2"/>
</dbReference>
<dbReference type="SUPFAM" id="SSF81923">
    <property type="entry name" value="Double Clp-N motif"/>
    <property type="match status" value="1"/>
</dbReference>
<keyword evidence="11" id="KW-0175">Coiled coil</keyword>
<dbReference type="PANTHER" id="PTHR11638:SF155">
    <property type="entry name" value="CHAPERONE PROTEIN CLPC1, CHLOROPLASTIC-LIKE"/>
    <property type="match status" value="1"/>
</dbReference>
<evidence type="ECO:0000256" key="11">
    <source>
        <dbReference type="SAM" id="Coils"/>
    </source>
</evidence>
<evidence type="ECO:0000256" key="7">
    <source>
        <dbReference type="ARBA" id="ARBA00022946"/>
    </source>
</evidence>
<name>A0AAV8U284_9ROSI</name>
<dbReference type="PROSITE" id="PS00871">
    <property type="entry name" value="CLPAB_2"/>
    <property type="match status" value="1"/>
</dbReference>
<dbReference type="Pfam" id="PF10431">
    <property type="entry name" value="ClpB_D2-small"/>
    <property type="match status" value="1"/>
</dbReference>
<dbReference type="FunFam" id="3.40.50.300:FF:000025">
    <property type="entry name" value="ATP-dependent Clp protease subunit"/>
    <property type="match status" value="1"/>
</dbReference>
<dbReference type="SMART" id="SM01086">
    <property type="entry name" value="ClpB_D2-small"/>
    <property type="match status" value="1"/>
</dbReference>
<proteinExistence type="inferred from homology"/>
<dbReference type="PANTHER" id="PTHR11638">
    <property type="entry name" value="ATP-DEPENDENT CLP PROTEASE"/>
    <property type="match status" value="1"/>
</dbReference>
<dbReference type="InterPro" id="IPR001270">
    <property type="entry name" value="ClpA/B"/>
</dbReference>
<evidence type="ECO:0000256" key="9">
    <source>
        <dbReference type="PROSITE-ProRule" id="PRU01251"/>
    </source>
</evidence>
<dbReference type="SUPFAM" id="SSF52540">
    <property type="entry name" value="P-loop containing nucleoside triphosphate hydrolases"/>
    <property type="match status" value="2"/>
</dbReference>
<dbReference type="FunFam" id="1.10.1780.10:FF:000004">
    <property type="entry name" value="ATP-dependent Clp protease ATP-binding subunit ClpC"/>
    <property type="match status" value="1"/>
</dbReference>
<dbReference type="InterPro" id="IPR004176">
    <property type="entry name" value="Clp_R_N"/>
</dbReference>
<evidence type="ECO:0000256" key="6">
    <source>
        <dbReference type="ARBA" id="ARBA00022840"/>
    </source>
</evidence>
<dbReference type="FunFam" id="1.10.8.60:FF:000017">
    <property type="entry name" value="ATP-dependent chaperone ClpB"/>
    <property type="match status" value="1"/>
</dbReference>
<dbReference type="CDD" id="cd19499">
    <property type="entry name" value="RecA-like_ClpB_Hsp104-like"/>
    <property type="match status" value="1"/>
</dbReference>
<dbReference type="EMBL" id="JAIWQS010000002">
    <property type="protein sequence ID" value="KAJ8772490.1"/>
    <property type="molecule type" value="Genomic_DNA"/>
</dbReference>
<dbReference type="InterPro" id="IPR027417">
    <property type="entry name" value="P-loop_NTPase"/>
</dbReference>
<keyword evidence="7" id="KW-0809">Transit peptide</keyword>
<evidence type="ECO:0000259" key="13">
    <source>
        <dbReference type="PROSITE" id="PS51903"/>
    </source>
</evidence>
<keyword evidence="5 10" id="KW-0547">Nucleotide-binding</keyword>
<dbReference type="Gene3D" id="3.40.50.300">
    <property type="entry name" value="P-loop containing nucleotide triphosphate hydrolases"/>
    <property type="match status" value="2"/>
</dbReference>
<dbReference type="Gene3D" id="1.10.8.60">
    <property type="match status" value="2"/>
</dbReference>
<dbReference type="InterPro" id="IPR036628">
    <property type="entry name" value="Clp_N_dom_sf"/>
</dbReference>
<evidence type="ECO:0000256" key="1">
    <source>
        <dbReference type="ARBA" id="ARBA00004229"/>
    </source>
</evidence>
<keyword evidence="4 9" id="KW-0677">Repeat</keyword>
<evidence type="ECO:0000313" key="15">
    <source>
        <dbReference type="Proteomes" id="UP001159364"/>
    </source>
</evidence>
<dbReference type="InterPro" id="IPR018368">
    <property type="entry name" value="ClpA/B_CS1"/>
</dbReference>
<dbReference type="Pfam" id="PF07724">
    <property type="entry name" value="AAA_2"/>
    <property type="match status" value="1"/>
</dbReference>
<evidence type="ECO:0000259" key="12">
    <source>
        <dbReference type="PROSITE" id="PS50151"/>
    </source>
</evidence>
<dbReference type="FunFam" id="3.40.50.300:FF:000010">
    <property type="entry name" value="Chaperone clpB 1, putative"/>
    <property type="match status" value="1"/>
</dbReference>
<evidence type="ECO:0000256" key="2">
    <source>
        <dbReference type="ARBA" id="ARBA00022528"/>
    </source>
</evidence>
<dbReference type="InterPro" id="IPR041546">
    <property type="entry name" value="ClpA/ClpB_AAA_lid"/>
</dbReference>
<evidence type="ECO:0000313" key="14">
    <source>
        <dbReference type="EMBL" id="KAJ8772490.1"/>
    </source>
</evidence>
<evidence type="ECO:0000256" key="5">
    <source>
        <dbReference type="ARBA" id="ARBA00022741"/>
    </source>
</evidence>
<keyword evidence="15" id="KW-1185">Reference proteome</keyword>
<keyword evidence="6 10" id="KW-0067">ATP-binding</keyword>
<gene>
    <name evidence="14" type="ORF">K2173_027667</name>
</gene>
<evidence type="ECO:0000256" key="10">
    <source>
        <dbReference type="RuleBase" id="RU004432"/>
    </source>
</evidence>
<dbReference type="InterPro" id="IPR001943">
    <property type="entry name" value="UVR_dom"/>
</dbReference>
<keyword evidence="2" id="KW-0150">Chloroplast</keyword>
<sequence>MAQLLVHSTNVPALATRTRHGQSQESETLKKTPVQMIYSLRTPRLRLGAFSGLHSSNCIDTILRPDQSFFSKVAFTISPRQIKAKRLAPRAMFERFTEKAIKVIMLAQEEARRLGHNFVGTEQILLGLIGEGTGIAAKVLKSMGINLKDARVEVEKIIGRGSGFVAVEIPFTPRAKRVLELSLEEARQLGHNYIGSEHLLLGLLREGEGVAARVLENLGADPSNIRTQVIRMVGESTENIPATVGIRDNTKMPTLEEYGTNLTKLAEEGKLDPVVGRQPQIERVVQILGRRTKNNPCLIGEPGVGKTAIAEGLAQRIASGDVPETIERKKVITLDMGLLVAGTKYRGEFEERLKKLMEEIKQSDEIILFIDEVHTLIGAGAAEGAIDAANILKPALARGELQCIGATTLDEYRKHIEKDPALERRFQPVKVPEPSVDETIQILKGLRERYEIHHKLQYTDESLVAAAQLSYQYISDRFLPDKAIDLIDEAGSRVRLRHAQVPEEARELEKEVRQITKEKDEAVRSQDFEKAGELRDREMDLRAQIAAITEKGKEMSKAESEAGDEGPVVNESDIQHIVSSWTGIPVEKVSTDESDRLLKMEETLHMRVIGQDEAVKAISRAIRRARVGLKNPNRPIASFIFSGPTGVGKSELAKSLAAYYFGSEEAMIRLDMSEFMERHTVSKLIGSPPGYVGYTEGGQLTEAVRRRPYTVVLFDEIEKAHPDVFNMMLQILEDGRLTDSKGRTVDFKNTLLIMTSNVGSSVIEKGGRRIGFDLEYDEKDSSYNRIKSLVTEELKQYFRPEFLNRLDEMIVFRQLTKLEVKEIADIMLKEVLDRLKGKDIELQVTEKFRERVVEEGYNPSYGARPLRRAIMRLLEDSMAEKMLAGEIKEGDSVIVDVDSDDNVIVLNGSTGAPESLPDALSIV</sequence>
<dbReference type="PROSITE" id="PS51903">
    <property type="entry name" value="CLP_R"/>
    <property type="match status" value="1"/>
</dbReference>
<dbReference type="PRINTS" id="PR00300">
    <property type="entry name" value="CLPPROTEASEA"/>
</dbReference>
<dbReference type="Proteomes" id="UP001159364">
    <property type="component" value="Linkage Group LG02"/>
</dbReference>
<dbReference type="Gene3D" id="1.10.1780.10">
    <property type="entry name" value="Clp, N-terminal domain"/>
    <property type="match status" value="1"/>
</dbReference>
<comment type="subcellular location">
    <subcellularLocation>
        <location evidence="1">Plastid</location>
        <location evidence="1">Chloroplast</location>
    </subcellularLocation>
</comment>
<evidence type="ECO:0000256" key="3">
    <source>
        <dbReference type="ARBA" id="ARBA00022640"/>
    </source>
</evidence>
<dbReference type="GO" id="GO:0034605">
    <property type="term" value="P:cellular response to heat"/>
    <property type="evidence" value="ECO:0007669"/>
    <property type="project" value="TreeGrafter"/>
</dbReference>
<dbReference type="InterPro" id="IPR028299">
    <property type="entry name" value="ClpA/B_CS2"/>
</dbReference>
<dbReference type="Pfam" id="PF17871">
    <property type="entry name" value="AAA_lid_9"/>
    <property type="match status" value="1"/>
</dbReference>
<comment type="caution">
    <text evidence="14">The sequence shown here is derived from an EMBL/GenBank/DDBJ whole genome shotgun (WGS) entry which is preliminary data.</text>
</comment>
<reference evidence="14 15" key="1">
    <citation type="submission" date="2021-09" db="EMBL/GenBank/DDBJ databases">
        <title>Genomic insights and catalytic innovation underlie evolution of tropane alkaloids biosynthesis.</title>
        <authorList>
            <person name="Wang Y.-J."/>
            <person name="Tian T."/>
            <person name="Huang J.-P."/>
            <person name="Huang S.-X."/>
        </authorList>
    </citation>
    <scope>NUCLEOTIDE SEQUENCE [LARGE SCALE GENOMIC DNA]</scope>
    <source>
        <strain evidence="14">KIB-2018</strain>
        <tissue evidence="14">Leaf</tissue>
    </source>
</reference>
<dbReference type="GO" id="GO:0005524">
    <property type="term" value="F:ATP binding"/>
    <property type="evidence" value="ECO:0007669"/>
    <property type="project" value="UniProtKB-KW"/>
</dbReference>
<dbReference type="AlphaFoldDB" id="A0AAV8U284"/>
<feature type="coiled-coil region" evidence="11">
    <location>
        <begin position="498"/>
        <end position="525"/>
    </location>
</feature>
<dbReference type="GO" id="GO:0009570">
    <property type="term" value="C:chloroplast stroma"/>
    <property type="evidence" value="ECO:0007669"/>
    <property type="project" value="UniProtKB-ARBA"/>
</dbReference>
<dbReference type="PROSITE" id="PS00870">
    <property type="entry name" value="CLPAB_1"/>
    <property type="match status" value="1"/>
</dbReference>
<organism evidence="14 15">
    <name type="scientific">Erythroxylum novogranatense</name>
    <dbReference type="NCBI Taxonomy" id="1862640"/>
    <lineage>
        <taxon>Eukaryota</taxon>
        <taxon>Viridiplantae</taxon>
        <taxon>Streptophyta</taxon>
        <taxon>Embryophyta</taxon>
        <taxon>Tracheophyta</taxon>
        <taxon>Spermatophyta</taxon>
        <taxon>Magnoliopsida</taxon>
        <taxon>eudicotyledons</taxon>
        <taxon>Gunneridae</taxon>
        <taxon>Pentapetalae</taxon>
        <taxon>rosids</taxon>
        <taxon>fabids</taxon>
        <taxon>Malpighiales</taxon>
        <taxon>Erythroxylaceae</taxon>
        <taxon>Erythroxylum</taxon>
    </lineage>
</organism>
<dbReference type="InterPro" id="IPR019489">
    <property type="entry name" value="Clp_ATPase_C"/>
</dbReference>
<evidence type="ECO:0000256" key="4">
    <source>
        <dbReference type="ARBA" id="ARBA00022737"/>
    </source>
</evidence>
<dbReference type="CDD" id="cd00009">
    <property type="entry name" value="AAA"/>
    <property type="match status" value="1"/>
</dbReference>
<dbReference type="GO" id="GO:0016887">
    <property type="term" value="F:ATP hydrolysis activity"/>
    <property type="evidence" value="ECO:0007669"/>
    <property type="project" value="InterPro"/>
</dbReference>
<evidence type="ECO:0000256" key="8">
    <source>
        <dbReference type="ARBA" id="ARBA00023186"/>
    </source>
</evidence>
<dbReference type="PROSITE" id="PS50151">
    <property type="entry name" value="UVR"/>
    <property type="match status" value="1"/>
</dbReference>